<dbReference type="OrthoDB" id="6140187at2"/>
<name>A0A5B8SKS6_9GAMM</name>
<reference evidence="3 4" key="1">
    <citation type="submission" date="2019-06" db="EMBL/GenBank/DDBJ databases">
        <title>Genome analyses of bacteria isolated from kimchi.</title>
        <authorList>
            <person name="Lee S."/>
            <person name="Ahn S."/>
            <person name="Roh S."/>
        </authorList>
    </citation>
    <scope>NUCLEOTIDE SEQUENCE [LARGE SCALE GENOMIC DNA]</scope>
    <source>
        <strain evidence="3 4">CBA4606</strain>
    </source>
</reference>
<gene>
    <name evidence="3" type="ORF">FGL86_00435</name>
</gene>
<organism evidence="3 4">
    <name type="scientific">Pistricoccus aurantiacus</name>
    <dbReference type="NCBI Taxonomy" id="1883414"/>
    <lineage>
        <taxon>Bacteria</taxon>
        <taxon>Pseudomonadati</taxon>
        <taxon>Pseudomonadota</taxon>
        <taxon>Gammaproteobacteria</taxon>
        <taxon>Oceanospirillales</taxon>
        <taxon>Halomonadaceae</taxon>
        <taxon>Pistricoccus</taxon>
    </lineage>
</organism>
<proteinExistence type="predicted"/>
<dbReference type="GO" id="GO:0006313">
    <property type="term" value="P:DNA transposition"/>
    <property type="evidence" value="ECO:0007669"/>
    <property type="project" value="InterPro"/>
</dbReference>
<dbReference type="AlphaFoldDB" id="A0A5B8SKS6"/>
<dbReference type="Pfam" id="PF01609">
    <property type="entry name" value="DDE_Tnp_1"/>
    <property type="match status" value="1"/>
</dbReference>
<sequence>MPGPAAPKHAIKRVDRLLGNPHLHQERPLFYWLVASLLIGHTTRPRILVEWSPIDDRSQWFLLRAAVPFAGRSLPIFEKVHHKDGCQHCEAYLLTALAEILPTDATPILVTDAGFHNPWFKAVEARGWYYVGGVRSPTRCQVPGDEWQPVADLFSQAASVPRALGAVKIAESNPLTAHLVLYHRPPQGRKHRNKRGQVSQDSRSRAIAQRQKEP</sequence>
<dbReference type="RefSeq" id="WP_147182750.1">
    <property type="nucleotide sequence ID" value="NZ_CP042382.1"/>
</dbReference>
<accession>A0A5B8SKS6</accession>
<dbReference type="KEGG" id="paur:FGL86_00435"/>
<dbReference type="EMBL" id="CP042382">
    <property type="protein sequence ID" value="QEA37682.1"/>
    <property type="molecule type" value="Genomic_DNA"/>
</dbReference>
<evidence type="ECO:0000259" key="2">
    <source>
        <dbReference type="Pfam" id="PF01609"/>
    </source>
</evidence>
<evidence type="ECO:0000256" key="1">
    <source>
        <dbReference type="SAM" id="MobiDB-lite"/>
    </source>
</evidence>
<feature type="domain" description="Transposase IS4-like" evidence="2">
    <location>
        <begin position="60"/>
        <end position="143"/>
    </location>
</feature>
<feature type="compositionally biased region" description="Basic residues" evidence="1">
    <location>
        <begin position="186"/>
        <end position="195"/>
    </location>
</feature>
<dbReference type="GO" id="GO:0003677">
    <property type="term" value="F:DNA binding"/>
    <property type="evidence" value="ECO:0007669"/>
    <property type="project" value="InterPro"/>
</dbReference>
<dbReference type="InterPro" id="IPR047658">
    <property type="entry name" value="IS4-like_transpos"/>
</dbReference>
<evidence type="ECO:0000313" key="3">
    <source>
        <dbReference type="EMBL" id="QEA37682.1"/>
    </source>
</evidence>
<dbReference type="GO" id="GO:0004803">
    <property type="term" value="F:transposase activity"/>
    <property type="evidence" value="ECO:0007669"/>
    <property type="project" value="InterPro"/>
</dbReference>
<protein>
    <submittedName>
        <fullName evidence="3">IS4 family transposase</fullName>
    </submittedName>
</protein>
<dbReference type="PANTHER" id="PTHR35404">
    <property type="entry name" value="TRANSPOSASE OF TN10"/>
    <property type="match status" value="1"/>
</dbReference>
<dbReference type="SUPFAM" id="SSF53098">
    <property type="entry name" value="Ribonuclease H-like"/>
    <property type="match status" value="1"/>
</dbReference>
<dbReference type="InterPro" id="IPR002559">
    <property type="entry name" value="Transposase_11"/>
</dbReference>
<dbReference type="PANTHER" id="PTHR35404:SF8">
    <property type="entry name" value="TRANSPOSASE OF TN10"/>
    <property type="match status" value="1"/>
</dbReference>
<dbReference type="NCBIfam" id="NF033591">
    <property type="entry name" value="transpos_IS4_2"/>
    <property type="match status" value="1"/>
</dbReference>
<feature type="region of interest" description="Disordered" evidence="1">
    <location>
        <begin position="184"/>
        <end position="214"/>
    </location>
</feature>
<evidence type="ECO:0000313" key="4">
    <source>
        <dbReference type="Proteomes" id="UP000321272"/>
    </source>
</evidence>
<dbReference type="InterPro" id="IPR012337">
    <property type="entry name" value="RNaseH-like_sf"/>
</dbReference>
<dbReference type="Proteomes" id="UP000321272">
    <property type="component" value="Chromosome"/>
</dbReference>
<keyword evidence="4" id="KW-1185">Reference proteome</keyword>